<dbReference type="Proteomes" id="UP000185544">
    <property type="component" value="Chromosome"/>
</dbReference>
<dbReference type="RefSeq" id="WP_075277453.1">
    <property type="nucleotide sequence ID" value="NZ_CP016908.1"/>
</dbReference>
<gene>
    <name evidence="1" type="ORF">BCY86_08905</name>
</gene>
<dbReference type="KEGG" id="pabo:BCY86_08905"/>
<accession>A0A1L6MZ14</accession>
<dbReference type="EMBL" id="CP016908">
    <property type="protein sequence ID" value="APS00783.1"/>
    <property type="molecule type" value="Genomic_DNA"/>
</dbReference>
<name>A0A1L6MZ14_9BACT</name>
<proteinExistence type="predicted"/>
<organism evidence="1 2">
    <name type="scientific">Pajaroellobacter abortibovis</name>
    <dbReference type="NCBI Taxonomy" id="1882918"/>
    <lineage>
        <taxon>Bacteria</taxon>
        <taxon>Pseudomonadati</taxon>
        <taxon>Myxococcota</taxon>
        <taxon>Polyangia</taxon>
        <taxon>Polyangiales</taxon>
        <taxon>Polyangiaceae</taxon>
    </lineage>
</organism>
<keyword evidence="2" id="KW-1185">Reference proteome</keyword>
<reference evidence="1 2" key="1">
    <citation type="submission" date="2016-08" db="EMBL/GenBank/DDBJ databases">
        <title>Identification and validation of antigenic proteins from Pajaroellobacter abortibovis using de-novo genome sequence assembly and reverse vaccinology.</title>
        <authorList>
            <person name="Welly B.T."/>
            <person name="Miller M.R."/>
            <person name="Stott J.L."/>
            <person name="Blanchard M.T."/>
            <person name="Islas-Trejo A.D."/>
            <person name="O'Rourke S.M."/>
            <person name="Young A.E."/>
            <person name="Medrano J.F."/>
            <person name="Van Eenennaam A.L."/>
        </authorList>
    </citation>
    <scope>NUCLEOTIDE SEQUENCE [LARGE SCALE GENOMIC DNA]</scope>
    <source>
        <strain evidence="1 2">BTF92-0548A/99-0131</strain>
    </source>
</reference>
<evidence type="ECO:0000313" key="1">
    <source>
        <dbReference type="EMBL" id="APS00783.1"/>
    </source>
</evidence>
<protein>
    <submittedName>
        <fullName evidence="1">Uncharacterized protein</fullName>
    </submittedName>
</protein>
<evidence type="ECO:0000313" key="2">
    <source>
        <dbReference type="Proteomes" id="UP000185544"/>
    </source>
</evidence>
<dbReference type="AlphaFoldDB" id="A0A1L6MZ14"/>
<sequence>MPEEQVSWLARGRITRLLLGSVSSLTSPDLYAFFGVSIISVCRDAADEFEVAANPSEGGTGGGKARSAIYICGVSTKL</sequence>